<organism evidence="1 2">
    <name type="scientific">Xylaria bambusicola</name>
    <dbReference type="NCBI Taxonomy" id="326684"/>
    <lineage>
        <taxon>Eukaryota</taxon>
        <taxon>Fungi</taxon>
        <taxon>Dikarya</taxon>
        <taxon>Ascomycota</taxon>
        <taxon>Pezizomycotina</taxon>
        <taxon>Sordariomycetes</taxon>
        <taxon>Xylariomycetidae</taxon>
        <taxon>Xylariales</taxon>
        <taxon>Xylariaceae</taxon>
        <taxon>Xylaria</taxon>
    </lineage>
</organism>
<dbReference type="EMBL" id="JAWHQM010000002">
    <property type="protein sequence ID" value="KAK5625283.1"/>
    <property type="molecule type" value="Genomic_DNA"/>
</dbReference>
<dbReference type="CDD" id="cd07067">
    <property type="entry name" value="HP_PGM_like"/>
    <property type="match status" value="1"/>
</dbReference>
<dbReference type="AlphaFoldDB" id="A0AAN7Z339"/>
<dbReference type="InterPro" id="IPR050275">
    <property type="entry name" value="PGM_Phosphatase"/>
</dbReference>
<dbReference type="Gene3D" id="3.40.50.1240">
    <property type="entry name" value="Phosphoglycerate mutase-like"/>
    <property type="match status" value="1"/>
</dbReference>
<comment type="caution">
    <text evidence="1">The sequence shown here is derived from an EMBL/GenBank/DDBJ whole genome shotgun (WGS) entry which is preliminary data.</text>
</comment>
<protein>
    <recommendedName>
        <fullName evidence="3">Phosphoglycerate mutase-like protein</fullName>
    </recommendedName>
</protein>
<dbReference type="InterPro" id="IPR029033">
    <property type="entry name" value="His_PPase_superfam"/>
</dbReference>
<proteinExistence type="predicted"/>
<evidence type="ECO:0000313" key="1">
    <source>
        <dbReference type="EMBL" id="KAK5625283.1"/>
    </source>
</evidence>
<reference evidence="1 2" key="1">
    <citation type="submission" date="2023-10" db="EMBL/GenBank/DDBJ databases">
        <title>Draft genome sequence of Xylaria bambusicola isolate GMP-LS, the root and basal stem rot pathogen of sugarcane in Indonesia.</title>
        <authorList>
            <person name="Selvaraj P."/>
            <person name="Muralishankar V."/>
            <person name="Muruganantham S."/>
            <person name="Sp S."/>
            <person name="Haryani S."/>
            <person name="Lau K.J.X."/>
            <person name="Naqvi N.I."/>
        </authorList>
    </citation>
    <scope>NUCLEOTIDE SEQUENCE [LARGE SCALE GENOMIC DNA]</scope>
    <source>
        <strain evidence="1">GMP-LS</strain>
    </source>
</reference>
<dbReference type="Proteomes" id="UP001305414">
    <property type="component" value="Unassembled WGS sequence"/>
</dbReference>
<evidence type="ECO:0000313" key="2">
    <source>
        <dbReference type="Proteomes" id="UP001305414"/>
    </source>
</evidence>
<dbReference type="PANTHER" id="PTHR48100:SF54">
    <property type="entry name" value="PHOSPHATASE SPAC5H10.03-RELATED"/>
    <property type="match status" value="1"/>
</dbReference>
<dbReference type="Pfam" id="PF00300">
    <property type="entry name" value="His_Phos_1"/>
    <property type="match status" value="1"/>
</dbReference>
<keyword evidence="2" id="KW-1185">Reference proteome</keyword>
<dbReference type="InterPro" id="IPR013078">
    <property type="entry name" value="His_Pase_superF_clade-1"/>
</dbReference>
<gene>
    <name evidence="1" type="ORF">RRF57_000999</name>
</gene>
<accession>A0AAN7Z339</accession>
<dbReference type="GO" id="GO:0005737">
    <property type="term" value="C:cytoplasm"/>
    <property type="evidence" value="ECO:0007669"/>
    <property type="project" value="TreeGrafter"/>
</dbReference>
<sequence length="209" mass="22875">MSPTITIVRHAEARHNVEPDGDSLRDPHLTKNGEGQAKALQTTFPHMSGIKGLISSPMRRAVQTALLGFAPAIQKGNQVVLLPELQESSARPSDMGSPAELLSAEFGNVIDTEFLFDGWEYKNATTTYGGRDQAKIAERTRQARVYIRSVAKTLSSDDHLVVVAHSGFIRHLIHGAPNFGNAEFRACKFIDILGEDNLAILMEISQKTP</sequence>
<evidence type="ECO:0008006" key="3">
    <source>
        <dbReference type="Google" id="ProtNLM"/>
    </source>
</evidence>
<dbReference type="PANTHER" id="PTHR48100">
    <property type="entry name" value="BROAD-SPECIFICITY PHOSPHATASE YOR283W-RELATED"/>
    <property type="match status" value="1"/>
</dbReference>
<name>A0AAN7Z339_9PEZI</name>
<dbReference type="GO" id="GO:0016791">
    <property type="term" value="F:phosphatase activity"/>
    <property type="evidence" value="ECO:0007669"/>
    <property type="project" value="TreeGrafter"/>
</dbReference>
<dbReference type="SUPFAM" id="SSF53254">
    <property type="entry name" value="Phosphoglycerate mutase-like"/>
    <property type="match status" value="1"/>
</dbReference>
<dbReference type="SMART" id="SM00855">
    <property type="entry name" value="PGAM"/>
    <property type="match status" value="1"/>
</dbReference>